<dbReference type="Gene3D" id="3.40.50.12100">
    <property type="entry name" value="Stimulator of interferon genes protein"/>
    <property type="match status" value="1"/>
</dbReference>
<evidence type="ECO:0000313" key="14">
    <source>
        <dbReference type="RefSeq" id="XP_072812818.1"/>
    </source>
</evidence>
<dbReference type="CDD" id="cd22658">
    <property type="entry name" value="STING_C_metazoan-like"/>
    <property type="match status" value="1"/>
</dbReference>
<dbReference type="InterPro" id="IPR047191">
    <property type="entry name" value="STING_C_chordates"/>
</dbReference>
<feature type="region of interest" description="Disordered" evidence="11">
    <location>
        <begin position="1"/>
        <end position="38"/>
    </location>
</feature>
<keyword evidence="9" id="KW-0407">Ion channel</keyword>
<dbReference type="RefSeq" id="XP_072812820.1">
    <property type="nucleotide sequence ID" value="XM_072956719.1"/>
</dbReference>
<evidence type="ECO:0000256" key="7">
    <source>
        <dbReference type="ARBA" id="ARBA00018708"/>
    </source>
</evidence>
<keyword evidence="8" id="KW-0547">Nucleotide-binding</keyword>
<dbReference type="InterPro" id="IPR038623">
    <property type="entry name" value="STING_C_sf"/>
</dbReference>
<evidence type="ECO:0000256" key="2">
    <source>
        <dbReference type="ARBA" id="ARBA00004457"/>
    </source>
</evidence>
<keyword evidence="13" id="KW-1185">Reference proteome</keyword>
<comment type="similarity">
    <text evidence="6">Belongs to the STING family.</text>
</comment>
<dbReference type="Proteomes" id="UP001652581">
    <property type="component" value="Chromosome 3"/>
</dbReference>
<evidence type="ECO:0000256" key="3">
    <source>
        <dbReference type="ARBA" id="ARBA00004542"/>
    </source>
</evidence>
<organism evidence="13 15">
    <name type="scientific">Vicugna pacos</name>
    <name type="common">Alpaca</name>
    <name type="synonym">Lama pacos</name>
    <dbReference type="NCBI Taxonomy" id="30538"/>
    <lineage>
        <taxon>Eukaryota</taxon>
        <taxon>Metazoa</taxon>
        <taxon>Chordata</taxon>
        <taxon>Craniata</taxon>
        <taxon>Vertebrata</taxon>
        <taxon>Euteleostomi</taxon>
        <taxon>Mammalia</taxon>
        <taxon>Eutheria</taxon>
        <taxon>Laurasiatheria</taxon>
        <taxon>Artiodactyla</taxon>
        <taxon>Tylopoda</taxon>
        <taxon>Camelidae</taxon>
        <taxon>Vicugna</taxon>
    </lineage>
</organism>
<sequence>MGTGGAARLHSPVAGVPPGLPADGTVVQGGLQSGRGAIPRPLQVPGQFVEGCASLPGLPYPLRSPAAAVLLFLLLPPKHNWPALHLDVCPPGHLTGTKHPSGPPGLQARIQTYNRFHNNVLRGPGSHRLHILFPLDCGVPDDLSMADPNIRFLNELPQQSTDRAGIKGRVYTNSIYELLENGQQAGICILEYATPLQTLFAMSQHGQAGFSREDRLEQAKLFCRTLEDILADAPASQNNCRLIVYQEPAEGSSFSLSQEIIQHLRQEEREVTMGSAGTSVVPSFSRLSQEPELLISGMEQPLPLRTDVF</sequence>
<comment type="catalytic activity">
    <reaction evidence="10">
        <text>H(+)(in) = H(+)(out)</text>
        <dbReference type="Rhea" id="RHEA:34979"/>
        <dbReference type="ChEBI" id="CHEBI:15378"/>
    </reaction>
</comment>
<comment type="subcellular location">
    <subcellularLocation>
        <location evidence="4">Cytoplasm</location>
        <location evidence="4">Perinuclear region</location>
    </subcellularLocation>
    <subcellularLocation>
        <location evidence="3">Cytoplasmic vesicle</location>
        <location evidence="3">Autophagosome membrane</location>
        <topology evidence="3">Multi-pass membrane protein</topology>
    </subcellularLocation>
    <subcellularLocation>
        <location evidence="2">Endoplasmic reticulum-Golgi intermediate compartment membrane</location>
        <topology evidence="2">Multi-pass membrane protein</topology>
    </subcellularLocation>
    <subcellularLocation>
        <location evidence="5">Golgi apparatus membrane</location>
        <topology evidence="5">Multi-pass membrane protein</topology>
    </subcellularLocation>
    <subcellularLocation>
        <location evidence="1">Mitochondrion outer membrane</location>
        <topology evidence="1">Multi-pass membrane protein</topology>
    </subcellularLocation>
</comment>
<evidence type="ECO:0000256" key="10">
    <source>
        <dbReference type="ARBA" id="ARBA00024169"/>
    </source>
</evidence>
<dbReference type="RefSeq" id="XP_072812818.1">
    <property type="nucleotide sequence ID" value="XM_072956717.1"/>
</dbReference>
<proteinExistence type="inferred from homology"/>
<reference evidence="14 15" key="1">
    <citation type="submission" date="2025-05" db="UniProtKB">
        <authorList>
            <consortium name="RefSeq"/>
        </authorList>
    </citation>
    <scope>IDENTIFICATION</scope>
</reference>
<dbReference type="InterPro" id="IPR029158">
    <property type="entry name" value="STING"/>
</dbReference>
<evidence type="ECO:0000256" key="5">
    <source>
        <dbReference type="ARBA" id="ARBA00004653"/>
    </source>
</evidence>
<evidence type="ECO:0000256" key="1">
    <source>
        <dbReference type="ARBA" id="ARBA00004374"/>
    </source>
</evidence>
<accession>A0ABM5CVZ4</accession>
<evidence type="ECO:0000256" key="9">
    <source>
        <dbReference type="ARBA" id="ARBA00023303"/>
    </source>
</evidence>
<evidence type="ECO:0000256" key="4">
    <source>
        <dbReference type="ARBA" id="ARBA00004556"/>
    </source>
</evidence>
<keyword evidence="9" id="KW-0813">Transport</keyword>
<evidence type="ECO:0000256" key="11">
    <source>
        <dbReference type="SAM" id="MobiDB-lite"/>
    </source>
</evidence>
<evidence type="ECO:0000259" key="12">
    <source>
        <dbReference type="Pfam" id="PF15009"/>
    </source>
</evidence>
<evidence type="ECO:0000313" key="15">
    <source>
        <dbReference type="RefSeq" id="XP_072812820.1"/>
    </source>
</evidence>
<evidence type="ECO:0000313" key="13">
    <source>
        <dbReference type="Proteomes" id="UP001652581"/>
    </source>
</evidence>
<dbReference type="GeneID" id="102528957"/>
<dbReference type="InterPro" id="IPR055432">
    <property type="entry name" value="STING_LBD"/>
</dbReference>
<keyword evidence="9" id="KW-0406">Ion transport</keyword>
<gene>
    <name evidence="14 15" type="primary">STING1</name>
</gene>
<evidence type="ECO:0000256" key="8">
    <source>
        <dbReference type="ARBA" id="ARBA00022741"/>
    </source>
</evidence>
<dbReference type="PANTHER" id="PTHR34339:SF1">
    <property type="entry name" value="STIMULATOR OF INTERFERON GENES PROTEIN"/>
    <property type="match status" value="1"/>
</dbReference>
<protein>
    <recommendedName>
        <fullName evidence="7">Stimulator of interferon genes protein</fullName>
    </recommendedName>
</protein>
<feature type="domain" description="STING ligand-binding" evidence="12">
    <location>
        <begin position="104"/>
        <end position="268"/>
    </location>
</feature>
<dbReference type="PANTHER" id="PTHR34339">
    <property type="entry name" value="STIMULATOR OF INTERFERON GENES PROTEIN"/>
    <property type="match status" value="1"/>
</dbReference>
<dbReference type="Pfam" id="PF15009">
    <property type="entry name" value="STING_LBD"/>
    <property type="match status" value="1"/>
</dbReference>
<name>A0ABM5CVZ4_VICPA</name>
<evidence type="ECO:0000256" key="6">
    <source>
        <dbReference type="ARBA" id="ARBA00009027"/>
    </source>
</evidence>